<proteinExistence type="predicted"/>
<dbReference type="Proteomes" id="UP001595789">
    <property type="component" value="Unassembled WGS sequence"/>
</dbReference>
<protein>
    <submittedName>
        <fullName evidence="1">Uncharacterized protein</fullName>
    </submittedName>
</protein>
<reference evidence="2" key="1">
    <citation type="journal article" date="2019" name="Int. J. Syst. Evol. Microbiol.">
        <title>The Global Catalogue of Microorganisms (GCM) 10K type strain sequencing project: providing services to taxonomists for standard genome sequencing and annotation.</title>
        <authorList>
            <consortium name="The Broad Institute Genomics Platform"/>
            <consortium name="The Broad Institute Genome Sequencing Center for Infectious Disease"/>
            <person name="Wu L."/>
            <person name="Ma J."/>
        </authorList>
    </citation>
    <scope>NUCLEOTIDE SEQUENCE [LARGE SCALE GENOMIC DNA]</scope>
    <source>
        <strain evidence="2">CCM 8691</strain>
    </source>
</reference>
<organism evidence="1 2">
    <name type="scientific">Pedobacter lithocola</name>
    <dbReference type="NCBI Taxonomy" id="1908239"/>
    <lineage>
        <taxon>Bacteria</taxon>
        <taxon>Pseudomonadati</taxon>
        <taxon>Bacteroidota</taxon>
        <taxon>Sphingobacteriia</taxon>
        <taxon>Sphingobacteriales</taxon>
        <taxon>Sphingobacteriaceae</taxon>
        <taxon>Pedobacter</taxon>
    </lineage>
</organism>
<evidence type="ECO:0000313" key="1">
    <source>
        <dbReference type="EMBL" id="MFC4213504.1"/>
    </source>
</evidence>
<keyword evidence="2" id="KW-1185">Reference proteome</keyword>
<accession>A0ABV8PDU4</accession>
<comment type="caution">
    <text evidence="1">The sequence shown here is derived from an EMBL/GenBank/DDBJ whole genome shotgun (WGS) entry which is preliminary data.</text>
</comment>
<gene>
    <name evidence="1" type="ORF">ACFOWA_20085</name>
</gene>
<name>A0ABV8PDU4_9SPHI</name>
<dbReference type="EMBL" id="JBHSBW010000016">
    <property type="protein sequence ID" value="MFC4213504.1"/>
    <property type="molecule type" value="Genomic_DNA"/>
</dbReference>
<sequence>MAYPAQGRTIIDETKRINMALLMKMGMVDPGKKVICPLEWSENFKVGAKLGIYSLNHRLAGTGCLQLEYKCNGEDIEYKIPIVSRKSNLPQQSLIYFFECSVTKKLCRKLFFNGRVFVHQSQIDGYYECQTLSRKARDFDRLVGYMFGPNNIDEQLAKKNLKRWYNGLPTKRYKKLMIWKRRISLMTRDEIDGIIINGCL</sequence>
<dbReference type="RefSeq" id="WP_378988769.1">
    <property type="nucleotide sequence ID" value="NZ_JBHSBW010000016.1"/>
</dbReference>
<evidence type="ECO:0000313" key="2">
    <source>
        <dbReference type="Proteomes" id="UP001595789"/>
    </source>
</evidence>